<organism evidence="2">
    <name type="scientific">Serpula lacrymans var. lacrymans (strain S7.3)</name>
    <name type="common">Dry rot fungus</name>
    <dbReference type="NCBI Taxonomy" id="936435"/>
    <lineage>
        <taxon>Eukaryota</taxon>
        <taxon>Fungi</taxon>
        <taxon>Dikarya</taxon>
        <taxon>Basidiomycota</taxon>
        <taxon>Agaricomycotina</taxon>
        <taxon>Agaricomycetes</taxon>
        <taxon>Agaricomycetidae</taxon>
        <taxon>Boletales</taxon>
        <taxon>Coniophorineae</taxon>
        <taxon>Serpulaceae</taxon>
        <taxon>Serpula</taxon>
    </lineage>
</organism>
<dbReference type="HOGENOM" id="CLU_161753_0_0_1"/>
<accession>F8PHP9</accession>
<evidence type="ECO:0000313" key="2">
    <source>
        <dbReference type="Proteomes" id="UP000008063"/>
    </source>
</evidence>
<keyword evidence="2" id="KW-1185">Reference proteome</keyword>
<reference evidence="2" key="1">
    <citation type="journal article" date="2011" name="Science">
        <title>The plant cell wall-decomposing machinery underlies the functional diversity of forest fungi.</title>
        <authorList>
            <person name="Eastwood D.C."/>
            <person name="Floudas D."/>
            <person name="Binder M."/>
            <person name="Majcherczyk A."/>
            <person name="Schneider P."/>
            <person name="Aerts A."/>
            <person name="Asiegbu F.O."/>
            <person name="Baker S.E."/>
            <person name="Barry K."/>
            <person name="Bendiksby M."/>
            <person name="Blumentritt M."/>
            <person name="Coutinho P.M."/>
            <person name="Cullen D."/>
            <person name="de Vries R.P."/>
            <person name="Gathman A."/>
            <person name="Goodell B."/>
            <person name="Henrissat B."/>
            <person name="Ihrmark K."/>
            <person name="Kauserud H."/>
            <person name="Kohler A."/>
            <person name="LaButti K."/>
            <person name="Lapidus A."/>
            <person name="Lavin J.L."/>
            <person name="Lee Y.-H."/>
            <person name="Lindquist E."/>
            <person name="Lilly W."/>
            <person name="Lucas S."/>
            <person name="Morin E."/>
            <person name="Murat C."/>
            <person name="Oguiza J.A."/>
            <person name="Park J."/>
            <person name="Pisabarro A.G."/>
            <person name="Riley R."/>
            <person name="Rosling A."/>
            <person name="Salamov A."/>
            <person name="Schmidt O."/>
            <person name="Schmutz J."/>
            <person name="Skrede I."/>
            <person name="Stenlid J."/>
            <person name="Wiebenga A."/>
            <person name="Xie X."/>
            <person name="Kuees U."/>
            <person name="Hibbett D.S."/>
            <person name="Hoffmeister D."/>
            <person name="Hoegberg N."/>
            <person name="Martin F."/>
            <person name="Grigoriev I.V."/>
            <person name="Watkinson S.C."/>
        </authorList>
    </citation>
    <scope>NUCLEOTIDE SEQUENCE [LARGE SCALE GENOMIC DNA]</scope>
    <source>
        <strain evidence="2">strain S7.3</strain>
    </source>
</reference>
<dbReference type="OMA" id="IFHELRY"/>
<sequence>MCIGTCLAYTGVYTNLDECPIFHELRYDQDKLRLSRGTKKVARQTFHTIPIGSQL</sequence>
<dbReference type="AlphaFoldDB" id="F8PHP9"/>
<evidence type="ECO:0000313" key="1">
    <source>
        <dbReference type="EMBL" id="EGO05046.1"/>
    </source>
</evidence>
<dbReference type="EMBL" id="GL945474">
    <property type="protein sequence ID" value="EGO05046.1"/>
    <property type="molecule type" value="Genomic_DNA"/>
</dbReference>
<dbReference type="InParanoid" id="F8PHP9"/>
<dbReference type="STRING" id="936435.F8PHP9"/>
<name>F8PHP9_SERL3</name>
<proteinExistence type="predicted"/>
<protein>
    <submittedName>
        <fullName evidence="1">Uncharacterized protein</fullName>
    </submittedName>
</protein>
<gene>
    <name evidence="1" type="ORF">SERLA73DRAFT_39163</name>
</gene>
<dbReference type="Proteomes" id="UP000008063">
    <property type="component" value="Unassembled WGS sequence"/>
</dbReference>
<feature type="non-terminal residue" evidence="1">
    <location>
        <position position="55"/>
    </location>
</feature>